<evidence type="ECO:0000256" key="5">
    <source>
        <dbReference type="ARBA" id="ARBA00022801"/>
    </source>
</evidence>
<evidence type="ECO:0000256" key="1">
    <source>
        <dbReference type="ARBA" id="ARBA00001526"/>
    </source>
</evidence>
<dbReference type="EC" id="3.5.2.6" evidence="3"/>
<comment type="caution">
    <text evidence="9">The sequence shown here is derived from an EMBL/GenBank/DDBJ whole genome shotgun (WGS) entry which is preliminary data.</text>
</comment>
<dbReference type="SMART" id="SM00671">
    <property type="entry name" value="SEL1"/>
    <property type="match status" value="3"/>
</dbReference>
<keyword evidence="7" id="KW-1015">Disulfide bond</keyword>
<comment type="similarity">
    <text evidence="2">Belongs to the hcp beta-lactamase family.</text>
</comment>
<keyword evidence="10" id="KW-1185">Reference proteome</keyword>
<keyword evidence="4" id="KW-0677">Repeat</keyword>
<evidence type="ECO:0000256" key="7">
    <source>
        <dbReference type="ARBA" id="ARBA00023157"/>
    </source>
</evidence>
<dbReference type="GO" id="GO:0046677">
    <property type="term" value="P:response to antibiotic"/>
    <property type="evidence" value="ECO:0007669"/>
    <property type="project" value="UniProtKB-KW"/>
</dbReference>
<dbReference type="PANTHER" id="PTHR13891:SF1">
    <property type="entry name" value="CYTOCHROME C OXIDASE ASSEMBLY FACTOR 7"/>
    <property type="match status" value="1"/>
</dbReference>
<dbReference type="InterPro" id="IPR006597">
    <property type="entry name" value="Sel1-like"/>
</dbReference>
<evidence type="ECO:0000256" key="8">
    <source>
        <dbReference type="ARBA" id="ARBA00023251"/>
    </source>
</evidence>
<keyword evidence="8" id="KW-0046">Antibiotic resistance</keyword>
<dbReference type="SUPFAM" id="SSF81901">
    <property type="entry name" value="HCP-like"/>
    <property type="match status" value="1"/>
</dbReference>
<evidence type="ECO:0000256" key="2">
    <source>
        <dbReference type="ARBA" id="ARBA00008486"/>
    </source>
</evidence>
<name>A0AAW3ZSU3_9BACT</name>
<sequence length="164" mass="18196">MYKIFAGILFVMILLVGCAKPDTAQKHFENFEAAMKVKDYDKAKKNVDSACAMNHAQACYADGQLYLHAQNKPSAIKRFTKACEFDHALACAKLGRLLMGSSDIKGGFEALKKACELQDALSCAYLARLHTVGMGEVIKKDESIASEYHKKACMIDKEFCEQNK</sequence>
<comment type="catalytic activity">
    <reaction evidence="1">
        <text>a beta-lactam + H2O = a substituted beta-amino acid</text>
        <dbReference type="Rhea" id="RHEA:20401"/>
        <dbReference type="ChEBI" id="CHEBI:15377"/>
        <dbReference type="ChEBI" id="CHEBI:35627"/>
        <dbReference type="ChEBI" id="CHEBI:140347"/>
        <dbReference type="EC" id="3.5.2.6"/>
    </reaction>
</comment>
<dbReference type="PROSITE" id="PS51257">
    <property type="entry name" value="PROKAR_LIPOPROTEIN"/>
    <property type="match status" value="1"/>
</dbReference>
<gene>
    <name evidence="9" type="ORF">CCAL9337_03690</name>
</gene>
<evidence type="ECO:0000256" key="4">
    <source>
        <dbReference type="ARBA" id="ARBA00022737"/>
    </source>
</evidence>
<dbReference type="InterPro" id="IPR011990">
    <property type="entry name" value="TPR-like_helical_dom_sf"/>
</dbReference>
<keyword evidence="5" id="KW-0378">Hydrolase</keyword>
<reference evidence="9 10" key="1">
    <citation type="submission" date="2015-08" db="EMBL/GenBank/DDBJ databases">
        <title>Comparative genomics of the Campylobacter concisus group.</title>
        <authorList>
            <person name="Yee E."/>
            <person name="Chapman M.H."/>
            <person name="Huynh S."/>
            <person name="Bono J.L."/>
            <person name="On S.L."/>
            <person name="St Leger J."/>
            <person name="Foster G."/>
            <person name="Parker C.T."/>
            <person name="Miller W.G."/>
        </authorList>
    </citation>
    <scope>NUCLEOTIDE SEQUENCE [LARGE SCALE GENOMIC DNA]</scope>
    <source>
        <strain evidence="9 10">RM9337</strain>
    </source>
</reference>
<dbReference type="Proteomes" id="UP000650616">
    <property type="component" value="Unassembled WGS sequence"/>
</dbReference>
<dbReference type="PANTHER" id="PTHR13891">
    <property type="entry name" value="CYTOCHROME C OXIDASE ASSEMBLY FACTOR 7"/>
    <property type="match status" value="1"/>
</dbReference>
<dbReference type="Gene3D" id="1.25.40.10">
    <property type="entry name" value="Tetratricopeptide repeat domain"/>
    <property type="match status" value="1"/>
</dbReference>
<protein>
    <recommendedName>
        <fullName evidence="3">beta-lactamase</fullName>
        <ecNumber evidence="3">3.5.2.6</ecNumber>
    </recommendedName>
</protein>
<dbReference type="EMBL" id="LIWG01000003">
    <property type="protein sequence ID" value="MBE3607832.1"/>
    <property type="molecule type" value="Genomic_DNA"/>
</dbReference>
<evidence type="ECO:0000256" key="6">
    <source>
        <dbReference type="ARBA" id="ARBA00022803"/>
    </source>
</evidence>
<dbReference type="AlphaFoldDB" id="A0AAW3ZSU3"/>
<proteinExistence type="inferred from homology"/>
<evidence type="ECO:0000256" key="3">
    <source>
        <dbReference type="ARBA" id="ARBA00012865"/>
    </source>
</evidence>
<evidence type="ECO:0000313" key="9">
    <source>
        <dbReference type="EMBL" id="MBE3607832.1"/>
    </source>
</evidence>
<keyword evidence="6" id="KW-0802">TPR repeat</keyword>
<accession>A0AAW3ZSU3</accession>
<dbReference type="InterPro" id="IPR040239">
    <property type="entry name" value="HcpB-like"/>
</dbReference>
<organism evidence="9 10">
    <name type="scientific">Campylobacter californiensis</name>
    <dbReference type="NCBI Taxonomy" id="1032243"/>
    <lineage>
        <taxon>Bacteria</taxon>
        <taxon>Pseudomonadati</taxon>
        <taxon>Campylobacterota</taxon>
        <taxon>Epsilonproteobacteria</taxon>
        <taxon>Campylobacterales</taxon>
        <taxon>Campylobacteraceae</taxon>
        <taxon>Campylobacter</taxon>
    </lineage>
</organism>
<dbReference type="GO" id="GO:0008800">
    <property type="term" value="F:beta-lactamase activity"/>
    <property type="evidence" value="ECO:0007669"/>
    <property type="project" value="UniProtKB-EC"/>
</dbReference>
<evidence type="ECO:0000313" key="10">
    <source>
        <dbReference type="Proteomes" id="UP000650616"/>
    </source>
</evidence>
<dbReference type="RefSeq" id="WP_170015838.1">
    <property type="nucleotide sequence ID" value="NZ_CP012545.1"/>
</dbReference>